<name>A0ABP7TPK6_9BURK</name>
<proteinExistence type="predicted"/>
<keyword evidence="1" id="KW-0597">Phosphoprotein</keyword>
<dbReference type="Gene3D" id="3.40.50.2300">
    <property type="match status" value="1"/>
</dbReference>
<gene>
    <name evidence="3" type="primary">cheY_3</name>
    <name evidence="3" type="ORF">GCM10022212_29500</name>
</gene>
<comment type="caution">
    <text evidence="3">The sequence shown here is derived from an EMBL/GenBank/DDBJ whole genome shotgun (WGS) entry which is preliminary data.</text>
</comment>
<reference evidence="4" key="1">
    <citation type="journal article" date="2019" name="Int. J. Syst. Evol. Microbiol.">
        <title>The Global Catalogue of Microorganisms (GCM) 10K type strain sequencing project: providing services to taxonomists for standard genome sequencing and annotation.</title>
        <authorList>
            <consortium name="The Broad Institute Genomics Platform"/>
            <consortium name="The Broad Institute Genome Sequencing Center for Infectious Disease"/>
            <person name="Wu L."/>
            <person name="Ma J."/>
        </authorList>
    </citation>
    <scope>NUCLEOTIDE SEQUENCE [LARGE SCALE GENOMIC DNA]</scope>
    <source>
        <strain evidence="4">JCM 16673</strain>
    </source>
</reference>
<dbReference type="NCBIfam" id="NF007901">
    <property type="entry name" value="PRK10610.1"/>
    <property type="match status" value="1"/>
</dbReference>
<feature type="domain" description="Response regulatory" evidence="2">
    <location>
        <begin position="6"/>
        <end position="128"/>
    </location>
</feature>
<dbReference type="PANTHER" id="PTHR43228">
    <property type="entry name" value="TWO-COMPONENT RESPONSE REGULATOR"/>
    <property type="match status" value="1"/>
</dbReference>
<dbReference type="PANTHER" id="PTHR43228:SF1">
    <property type="entry name" value="TWO-COMPONENT RESPONSE REGULATOR ARR22"/>
    <property type="match status" value="1"/>
</dbReference>
<evidence type="ECO:0000259" key="2">
    <source>
        <dbReference type="PROSITE" id="PS50110"/>
    </source>
</evidence>
<dbReference type="InterPro" id="IPR011006">
    <property type="entry name" value="CheY-like_superfamily"/>
</dbReference>
<sequence length="135" mass="14979">MTSDFKFLVVDDFSTMRRIVSGLLKEIGYKQIDEAEDGQKALHALHSAHVQGVPIDFVITDWNMPLMDGLELLKKIRSDENFDHLPVLMVTAESKKENIIAAAQAGADGYIVKPFTAATLKEKLDKILIKKGLPA</sequence>
<dbReference type="InterPro" id="IPR052048">
    <property type="entry name" value="ST_Response_Regulator"/>
</dbReference>
<dbReference type="PROSITE" id="PS50110">
    <property type="entry name" value="RESPONSE_REGULATORY"/>
    <property type="match status" value="1"/>
</dbReference>
<keyword evidence="4" id="KW-1185">Reference proteome</keyword>
<dbReference type="SUPFAM" id="SSF52172">
    <property type="entry name" value="CheY-like"/>
    <property type="match status" value="1"/>
</dbReference>
<dbReference type="SMART" id="SM00448">
    <property type="entry name" value="REC"/>
    <property type="match status" value="1"/>
</dbReference>
<dbReference type="InterPro" id="IPR001789">
    <property type="entry name" value="Sig_transdc_resp-reg_receiver"/>
</dbReference>
<dbReference type="EMBL" id="BAAAZE010000012">
    <property type="protein sequence ID" value="GAA4029420.1"/>
    <property type="molecule type" value="Genomic_DNA"/>
</dbReference>
<dbReference type="CDD" id="cd19923">
    <property type="entry name" value="REC_CheY_CheY3"/>
    <property type="match status" value="1"/>
</dbReference>
<organism evidence="3 4">
    <name type="scientific">Actimicrobium antarcticum</name>
    <dbReference type="NCBI Taxonomy" id="1051899"/>
    <lineage>
        <taxon>Bacteria</taxon>
        <taxon>Pseudomonadati</taxon>
        <taxon>Pseudomonadota</taxon>
        <taxon>Betaproteobacteria</taxon>
        <taxon>Burkholderiales</taxon>
        <taxon>Oxalobacteraceae</taxon>
        <taxon>Actimicrobium</taxon>
    </lineage>
</organism>
<feature type="modified residue" description="4-aspartylphosphate" evidence="1">
    <location>
        <position position="61"/>
    </location>
</feature>
<evidence type="ECO:0000313" key="3">
    <source>
        <dbReference type="EMBL" id="GAA4029420.1"/>
    </source>
</evidence>
<dbReference type="Proteomes" id="UP001501353">
    <property type="component" value="Unassembled WGS sequence"/>
</dbReference>
<evidence type="ECO:0000256" key="1">
    <source>
        <dbReference type="PROSITE-ProRule" id="PRU00169"/>
    </source>
</evidence>
<evidence type="ECO:0000313" key="4">
    <source>
        <dbReference type="Proteomes" id="UP001501353"/>
    </source>
</evidence>
<dbReference type="RefSeq" id="WP_344764515.1">
    <property type="nucleotide sequence ID" value="NZ_BAAAZE010000012.1"/>
</dbReference>
<dbReference type="Pfam" id="PF00072">
    <property type="entry name" value="Response_reg"/>
    <property type="match status" value="1"/>
</dbReference>
<accession>A0ABP7TPK6</accession>
<protein>
    <submittedName>
        <fullName evidence="3">Chemotaxis response regulator CheY</fullName>
    </submittedName>
</protein>